<dbReference type="EMBL" id="SRSF01000001">
    <property type="protein sequence ID" value="THH41997.1"/>
    <property type="molecule type" value="Genomic_DNA"/>
</dbReference>
<dbReference type="Proteomes" id="UP000308528">
    <property type="component" value="Unassembled WGS sequence"/>
</dbReference>
<dbReference type="InterPro" id="IPR001734">
    <property type="entry name" value="Na/solute_symporter"/>
</dbReference>
<feature type="transmembrane region" description="Helical" evidence="12">
    <location>
        <begin position="6"/>
        <end position="22"/>
    </location>
</feature>
<comment type="subcellular location">
    <subcellularLocation>
        <location evidence="1">Cell membrane</location>
        <topology evidence="1">Multi-pass membrane protein</topology>
    </subcellularLocation>
</comment>
<dbReference type="PANTHER" id="PTHR42985:SF40">
    <property type="entry name" value="LD47995P-RELATED"/>
    <property type="match status" value="1"/>
</dbReference>
<evidence type="ECO:0000256" key="1">
    <source>
        <dbReference type="ARBA" id="ARBA00004651"/>
    </source>
</evidence>
<accession>A0A4S4NS02</accession>
<name>A0A4S4NS02_9BACT</name>
<evidence type="ECO:0000256" key="3">
    <source>
        <dbReference type="ARBA" id="ARBA00022448"/>
    </source>
</evidence>
<comment type="caution">
    <text evidence="13">The sequence shown here is derived from an EMBL/GenBank/DDBJ whole genome shotgun (WGS) entry which is preliminary data.</text>
</comment>
<dbReference type="RefSeq" id="WP_136457031.1">
    <property type="nucleotide sequence ID" value="NZ_SRSF01000001.1"/>
</dbReference>
<dbReference type="AlphaFoldDB" id="A0A4S4NS02"/>
<feature type="transmembrane region" description="Helical" evidence="12">
    <location>
        <begin position="540"/>
        <end position="559"/>
    </location>
</feature>
<keyword evidence="7" id="KW-0915">Sodium</keyword>
<feature type="transmembrane region" description="Helical" evidence="12">
    <location>
        <begin position="74"/>
        <end position="96"/>
    </location>
</feature>
<comment type="similarity">
    <text evidence="2 11">Belongs to the sodium:solute symporter (SSF) (TC 2.A.21) family.</text>
</comment>
<evidence type="ECO:0000256" key="5">
    <source>
        <dbReference type="ARBA" id="ARBA00022692"/>
    </source>
</evidence>
<keyword evidence="10" id="KW-0739">Sodium transport</keyword>
<keyword evidence="6 12" id="KW-1133">Transmembrane helix</keyword>
<feature type="transmembrane region" description="Helical" evidence="12">
    <location>
        <begin position="179"/>
        <end position="197"/>
    </location>
</feature>
<organism evidence="13 14">
    <name type="scientific">Neolewinella litorea</name>
    <dbReference type="NCBI Taxonomy" id="2562452"/>
    <lineage>
        <taxon>Bacteria</taxon>
        <taxon>Pseudomonadati</taxon>
        <taxon>Bacteroidota</taxon>
        <taxon>Saprospiria</taxon>
        <taxon>Saprospirales</taxon>
        <taxon>Lewinellaceae</taxon>
        <taxon>Neolewinella</taxon>
    </lineage>
</organism>
<evidence type="ECO:0000313" key="14">
    <source>
        <dbReference type="Proteomes" id="UP000308528"/>
    </source>
</evidence>
<dbReference type="GO" id="GO:0015293">
    <property type="term" value="F:symporter activity"/>
    <property type="evidence" value="ECO:0007669"/>
    <property type="project" value="TreeGrafter"/>
</dbReference>
<dbReference type="GO" id="GO:0005886">
    <property type="term" value="C:plasma membrane"/>
    <property type="evidence" value="ECO:0007669"/>
    <property type="project" value="UniProtKB-SubCell"/>
</dbReference>
<feature type="transmembrane region" description="Helical" evidence="12">
    <location>
        <begin position="484"/>
        <end position="506"/>
    </location>
</feature>
<keyword evidence="14" id="KW-1185">Reference proteome</keyword>
<evidence type="ECO:0000256" key="9">
    <source>
        <dbReference type="ARBA" id="ARBA00023136"/>
    </source>
</evidence>
<feature type="transmembrane region" description="Helical" evidence="12">
    <location>
        <begin position="231"/>
        <end position="250"/>
    </location>
</feature>
<evidence type="ECO:0000256" key="2">
    <source>
        <dbReference type="ARBA" id="ARBA00006434"/>
    </source>
</evidence>
<dbReference type="Gene3D" id="1.20.1730.10">
    <property type="entry name" value="Sodium/glucose cotransporter"/>
    <property type="match status" value="1"/>
</dbReference>
<keyword evidence="5 12" id="KW-0812">Transmembrane</keyword>
<evidence type="ECO:0000256" key="6">
    <source>
        <dbReference type="ARBA" id="ARBA00022989"/>
    </source>
</evidence>
<evidence type="ECO:0000256" key="10">
    <source>
        <dbReference type="ARBA" id="ARBA00023201"/>
    </source>
</evidence>
<dbReference type="InterPro" id="IPR051163">
    <property type="entry name" value="Sodium:Solute_Symporter_SSF"/>
</dbReference>
<feature type="transmembrane region" description="Helical" evidence="12">
    <location>
        <begin position="271"/>
        <end position="298"/>
    </location>
</feature>
<keyword evidence="3" id="KW-0813">Transport</keyword>
<evidence type="ECO:0000313" key="13">
    <source>
        <dbReference type="EMBL" id="THH41997.1"/>
    </source>
</evidence>
<evidence type="ECO:0000256" key="4">
    <source>
        <dbReference type="ARBA" id="ARBA00022475"/>
    </source>
</evidence>
<feature type="transmembrane region" description="Helical" evidence="12">
    <location>
        <begin position="513"/>
        <end position="534"/>
    </location>
</feature>
<dbReference type="GO" id="GO:0006814">
    <property type="term" value="P:sodium ion transport"/>
    <property type="evidence" value="ECO:0007669"/>
    <property type="project" value="UniProtKB-KW"/>
</dbReference>
<feature type="transmembrane region" description="Helical" evidence="12">
    <location>
        <begin position="459"/>
        <end position="478"/>
    </location>
</feature>
<reference evidence="13 14" key="1">
    <citation type="submission" date="2019-04" db="EMBL/GenBank/DDBJ databases">
        <title>Lewinella litorea sp. nov., isolated from a marine sand.</title>
        <authorList>
            <person name="Yoon J.-H."/>
        </authorList>
    </citation>
    <scope>NUCLEOTIDE SEQUENCE [LARGE SCALE GENOMIC DNA]</scope>
    <source>
        <strain evidence="13 14">HSMS-39</strain>
    </source>
</reference>
<feature type="transmembrane region" description="Helical" evidence="12">
    <location>
        <begin position="42"/>
        <end position="62"/>
    </location>
</feature>
<evidence type="ECO:0000256" key="11">
    <source>
        <dbReference type="RuleBase" id="RU362091"/>
    </source>
</evidence>
<dbReference type="InterPro" id="IPR038377">
    <property type="entry name" value="Na/Glc_symporter_sf"/>
</dbReference>
<dbReference type="PANTHER" id="PTHR42985">
    <property type="entry name" value="SODIUM-COUPLED MONOCARBOXYLATE TRANSPORTER"/>
    <property type="match status" value="1"/>
</dbReference>
<dbReference type="OrthoDB" id="9803597at2"/>
<feature type="transmembrane region" description="Helical" evidence="12">
    <location>
        <begin position="394"/>
        <end position="417"/>
    </location>
</feature>
<keyword evidence="4" id="KW-1003">Cell membrane</keyword>
<evidence type="ECO:0000256" key="8">
    <source>
        <dbReference type="ARBA" id="ARBA00023065"/>
    </source>
</evidence>
<sequence>MSTLDWLVMIGTLAGIVLYGVYKTRQVDNVQSYLLGDRDLKWWTIGLSVMATQASAVTFLSTPGQAYNDGLGFAQFYFGLPIAMVVLCIFVLPIYYRLKVYTAYEYLEGRFDLRVRTLTAILFLIQRGLAAGITIYAPAIVLSAILGWSLSVTISVIGVVVIFYTVIGGTKAVSVTQKQQMIVILLGMFIAGAVVVMKLPQGLSFGDAIGVAGHLGKLQVVDLEFDLNDRYNIWSALLGGTFLFLSYFGTDQSQVQRYLSGKSLTESRLGLLFNGIFKVPMQFLVLLVGVLVFIFFLFQAPPVHFNTANLVKLRASPYAGQLVDLEARNQEVQQRNEAATLTMVEALRLDDEARIETARQQVEATLEERAEIAASVDDLIGQLDVELITEDRDYVFITFITEYLPVGLVGLLLAVIFSAAMSSTSSELNALATTSVVDIYRRSIVTDRDDDHYLKASKWFTVIWGGVALSFAAVANLFDNLIQAVNIIGSLFYGVILGVFVVAFFFKHVGGKAVFKAALIGQAFVTLTFAATWLNFTDLAYLWLNLIGCVLTVAFAIWLENMHDSPTLPESETDLI</sequence>
<dbReference type="Pfam" id="PF00474">
    <property type="entry name" value="SSF"/>
    <property type="match status" value="2"/>
</dbReference>
<keyword evidence="9 12" id="KW-0472">Membrane</keyword>
<feature type="transmembrane region" description="Helical" evidence="12">
    <location>
        <begin position="117"/>
        <end position="139"/>
    </location>
</feature>
<keyword evidence="8" id="KW-0406">Ion transport</keyword>
<evidence type="ECO:0000256" key="12">
    <source>
        <dbReference type="SAM" id="Phobius"/>
    </source>
</evidence>
<proteinExistence type="inferred from homology"/>
<protein>
    <submittedName>
        <fullName evidence="13">Sodium:solute symporter</fullName>
    </submittedName>
</protein>
<dbReference type="PROSITE" id="PS50283">
    <property type="entry name" value="NA_SOLUT_SYMP_3"/>
    <property type="match status" value="1"/>
</dbReference>
<dbReference type="CDD" id="cd11494">
    <property type="entry name" value="SLC5sbd_NIS-like_u2"/>
    <property type="match status" value="1"/>
</dbReference>
<feature type="transmembrane region" description="Helical" evidence="12">
    <location>
        <begin position="145"/>
        <end position="167"/>
    </location>
</feature>
<evidence type="ECO:0000256" key="7">
    <source>
        <dbReference type="ARBA" id="ARBA00023053"/>
    </source>
</evidence>
<gene>
    <name evidence="13" type="ORF">E4021_05275</name>
</gene>